<dbReference type="STRING" id="1610489.SAMN06295981_1257"/>
<dbReference type="RefSeq" id="WP_085549400.1">
    <property type="nucleotide sequence ID" value="NZ_FXAR01000004.1"/>
</dbReference>
<dbReference type="Proteomes" id="UP000193309">
    <property type="component" value="Unassembled WGS sequence"/>
</dbReference>
<protein>
    <submittedName>
        <fullName evidence="3">NAD(P)-dependent dehydrogenase, short-chain alcohol dehydrogenase family</fullName>
    </submittedName>
</protein>
<dbReference type="Pfam" id="PF00106">
    <property type="entry name" value="adh_short"/>
    <property type="match status" value="1"/>
</dbReference>
<evidence type="ECO:0000313" key="4">
    <source>
        <dbReference type="Proteomes" id="UP000193309"/>
    </source>
</evidence>
<organism evidence="3 4">
    <name type="scientific">Corynebacterium pollutisoli</name>
    <dbReference type="NCBI Taxonomy" id="1610489"/>
    <lineage>
        <taxon>Bacteria</taxon>
        <taxon>Bacillati</taxon>
        <taxon>Actinomycetota</taxon>
        <taxon>Actinomycetes</taxon>
        <taxon>Mycobacteriales</taxon>
        <taxon>Corynebacteriaceae</taxon>
        <taxon>Corynebacterium</taxon>
    </lineage>
</organism>
<keyword evidence="2" id="KW-0560">Oxidoreductase</keyword>
<dbReference type="AlphaFoldDB" id="A0A1X7J5M8"/>
<evidence type="ECO:0000313" key="3">
    <source>
        <dbReference type="EMBL" id="SMG23043.1"/>
    </source>
</evidence>
<dbReference type="InterPro" id="IPR036291">
    <property type="entry name" value="NAD(P)-bd_dom_sf"/>
</dbReference>
<name>A0A1X7J5M8_9CORY</name>
<accession>A0A1X7J5M8</accession>
<dbReference type="EMBL" id="FXAR01000004">
    <property type="protein sequence ID" value="SMG23043.1"/>
    <property type="molecule type" value="Genomic_DNA"/>
</dbReference>
<gene>
    <name evidence="3" type="ORF">SAMN06295981_1257</name>
</gene>
<dbReference type="InterPro" id="IPR002347">
    <property type="entry name" value="SDR_fam"/>
</dbReference>
<reference evidence="4" key="1">
    <citation type="submission" date="2017-04" db="EMBL/GenBank/DDBJ databases">
        <authorList>
            <person name="Varghese N."/>
            <person name="Submissions S."/>
        </authorList>
    </citation>
    <scope>NUCLEOTIDE SEQUENCE [LARGE SCALE GENOMIC DNA]</scope>
    <source>
        <strain evidence="4">VDS</strain>
    </source>
</reference>
<evidence type="ECO:0000256" key="2">
    <source>
        <dbReference type="ARBA" id="ARBA00023002"/>
    </source>
</evidence>
<evidence type="ECO:0000256" key="1">
    <source>
        <dbReference type="ARBA" id="ARBA00006484"/>
    </source>
</evidence>
<dbReference type="PANTHER" id="PTHR24321">
    <property type="entry name" value="DEHYDROGENASES, SHORT CHAIN"/>
    <property type="match status" value="1"/>
</dbReference>
<sequence>MTRTYLVTGSASGIGAATAELLSSQGHKVIGVDLQNADITVDLTTPEGRQHMIDEATSLSGGRLDGIIANAGISAPVAATVQVNYFGALATLEGLRPLLLESDAPRAVVTASMASLQPADDELLAALLDGDETAAVARGSALEAAGPEAGYLNYSTSKQAIARWVRRHAPTPEWAGAGIPLNAIAPGVVLSPMTEQLVNSPEGRAQLEEQVPMPLNGWMPAESAAELLAWLTSPANTHLCGQVIFIDGGVDAVFRGDSTW</sequence>
<dbReference type="Pfam" id="PF13561">
    <property type="entry name" value="adh_short_C2"/>
    <property type="match status" value="1"/>
</dbReference>
<dbReference type="Gene3D" id="3.40.50.720">
    <property type="entry name" value="NAD(P)-binding Rossmann-like Domain"/>
    <property type="match status" value="1"/>
</dbReference>
<dbReference type="OrthoDB" id="3676637at2"/>
<dbReference type="PANTHER" id="PTHR24321:SF8">
    <property type="entry name" value="ESTRADIOL 17-BETA-DEHYDROGENASE 8-RELATED"/>
    <property type="match status" value="1"/>
</dbReference>
<dbReference type="PRINTS" id="PR00081">
    <property type="entry name" value="GDHRDH"/>
</dbReference>
<dbReference type="GO" id="GO:0016491">
    <property type="term" value="F:oxidoreductase activity"/>
    <property type="evidence" value="ECO:0007669"/>
    <property type="project" value="UniProtKB-KW"/>
</dbReference>
<keyword evidence="4" id="KW-1185">Reference proteome</keyword>
<dbReference type="SUPFAM" id="SSF51735">
    <property type="entry name" value="NAD(P)-binding Rossmann-fold domains"/>
    <property type="match status" value="1"/>
</dbReference>
<comment type="similarity">
    <text evidence="1">Belongs to the short-chain dehydrogenases/reductases (SDR) family.</text>
</comment>
<proteinExistence type="inferred from homology"/>